<dbReference type="Pfam" id="PF09834">
    <property type="entry name" value="DUF2061"/>
    <property type="match status" value="1"/>
</dbReference>
<proteinExistence type="predicted"/>
<reference evidence="2" key="1">
    <citation type="submission" date="2021-03" db="EMBL/GenBank/DDBJ databases">
        <title>Genomic Encyclopedia of Type Strains, Phase IV (KMG-IV): sequencing the most valuable type-strain genomes for metagenomic binning, comparative biology and taxonomic classification.</title>
        <authorList>
            <person name="Goeker M."/>
        </authorList>
    </citation>
    <scope>NUCLEOTIDE SEQUENCE</scope>
    <source>
        <strain evidence="2">DSM 23564</strain>
    </source>
</reference>
<gene>
    <name evidence="2" type="ORF">J2751_002205</name>
</gene>
<dbReference type="OrthoDB" id="322944at2157"/>
<name>A0A8T4GG39_9EURY</name>
<dbReference type="InterPro" id="IPR018638">
    <property type="entry name" value="DUF2061_membrane"/>
</dbReference>
<comment type="caution">
    <text evidence="2">The sequence shown here is derived from an EMBL/GenBank/DDBJ whole genome shotgun (WGS) entry which is preliminary data.</text>
</comment>
<sequence length="56" mass="6129">MVTITVVVAWLIVGDVGDAVNIGIVTNLLKTGTYYLYERTWDHITWGVSESGSGTR</sequence>
<dbReference type="EMBL" id="JAGGKQ010000017">
    <property type="protein sequence ID" value="MBP1923166.1"/>
    <property type="molecule type" value="Genomic_DNA"/>
</dbReference>
<evidence type="ECO:0000259" key="1">
    <source>
        <dbReference type="Pfam" id="PF09834"/>
    </source>
</evidence>
<dbReference type="Proteomes" id="UP000823588">
    <property type="component" value="Unassembled WGS sequence"/>
</dbReference>
<protein>
    <submittedName>
        <fullName evidence="2">Putative membrane protein</fullName>
    </submittedName>
</protein>
<evidence type="ECO:0000313" key="2">
    <source>
        <dbReference type="EMBL" id="MBP1923166.1"/>
    </source>
</evidence>
<organism evidence="2 3">
    <name type="scientific">Halorubrum alkaliphilum</name>
    <dbReference type="NCBI Taxonomy" id="261290"/>
    <lineage>
        <taxon>Archaea</taxon>
        <taxon>Methanobacteriati</taxon>
        <taxon>Methanobacteriota</taxon>
        <taxon>Stenosarchaea group</taxon>
        <taxon>Halobacteria</taxon>
        <taxon>Halobacteriales</taxon>
        <taxon>Haloferacaceae</taxon>
        <taxon>Halorubrum</taxon>
    </lineage>
</organism>
<evidence type="ECO:0000313" key="3">
    <source>
        <dbReference type="Proteomes" id="UP000823588"/>
    </source>
</evidence>
<feature type="domain" description="DUF2061" evidence="1">
    <location>
        <begin position="2"/>
        <end position="42"/>
    </location>
</feature>
<keyword evidence="3" id="KW-1185">Reference proteome</keyword>
<dbReference type="AlphaFoldDB" id="A0A8T4GG39"/>
<accession>A0A8T4GG39</accession>